<protein>
    <submittedName>
        <fullName evidence="2">FLYWCH-type domain-containing protein</fullName>
    </submittedName>
</protein>
<organism evidence="1 2">
    <name type="scientific">Loa loa</name>
    <name type="common">Eye worm</name>
    <name type="synonym">Filaria loa</name>
    <dbReference type="NCBI Taxonomy" id="7209"/>
    <lineage>
        <taxon>Eukaryota</taxon>
        <taxon>Metazoa</taxon>
        <taxon>Ecdysozoa</taxon>
        <taxon>Nematoda</taxon>
        <taxon>Chromadorea</taxon>
        <taxon>Rhabditida</taxon>
        <taxon>Spirurina</taxon>
        <taxon>Spiruromorpha</taxon>
        <taxon>Filarioidea</taxon>
        <taxon>Onchocercidae</taxon>
        <taxon>Loa</taxon>
    </lineage>
</organism>
<dbReference type="Proteomes" id="UP000095285">
    <property type="component" value="Unassembled WGS sequence"/>
</dbReference>
<keyword evidence="1" id="KW-1185">Reference proteome</keyword>
<dbReference type="WBParaSite" id="EN70_4076">
    <property type="protein sequence ID" value="EN70_4076"/>
    <property type="gene ID" value="EN70_4076"/>
</dbReference>
<reference evidence="2" key="2">
    <citation type="submission" date="2016-11" db="UniProtKB">
        <authorList>
            <consortium name="WormBaseParasite"/>
        </authorList>
    </citation>
    <scope>IDENTIFICATION</scope>
</reference>
<accession>A0A1I7VM82</accession>
<reference evidence="1" key="1">
    <citation type="submission" date="2012-04" db="EMBL/GenBank/DDBJ databases">
        <title>The Genome Sequence of Loa loa.</title>
        <authorList>
            <consortium name="The Broad Institute Genome Sequencing Platform"/>
            <consortium name="Broad Institute Genome Sequencing Center for Infectious Disease"/>
            <person name="Nutman T.B."/>
            <person name="Fink D.L."/>
            <person name="Russ C."/>
            <person name="Young S."/>
            <person name="Zeng Q."/>
            <person name="Gargeya S."/>
            <person name="Alvarado L."/>
            <person name="Berlin A."/>
            <person name="Chapman S.B."/>
            <person name="Chen Z."/>
            <person name="Freedman E."/>
            <person name="Gellesch M."/>
            <person name="Goldberg J."/>
            <person name="Griggs A."/>
            <person name="Gujja S."/>
            <person name="Heilman E.R."/>
            <person name="Heiman D."/>
            <person name="Howarth C."/>
            <person name="Mehta T."/>
            <person name="Neiman D."/>
            <person name="Pearson M."/>
            <person name="Roberts A."/>
            <person name="Saif S."/>
            <person name="Shea T."/>
            <person name="Shenoy N."/>
            <person name="Sisk P."/>
            <person name="Stolte C."/>
            <person name="Sykes S."/>
            <person name="White J."/>
            <person name="Yandava C."/>
            <person name="Haas B."/>
            <person name="Henn M.R."/>
            <person name="Nusbaum C."/>
            <person name="Birren B."/>
        </authorList>
    </citation>
    <scope>NUCLEOTIDE SEQUENCE [LARGE SCALE GENOMIC DNA]</scope>
</reference>
<evidence type="ECO:0000313" key="2">
    <source>
        <dbReference type="WBParaSite" id="EN70_4076"/>
    </source>
</evidence>
<evidence type="ECO:0000313" key="1">
    <source>
        <dbReference type="Proteomes" id="UP000095285"/>
    </source>
</evidence>
<proteinExistence type="predicted"/>
<sequence>MSLYHTIYTTINSSINYYYTPFKCKDGKMVVKMKEEEAAHTHASPYITLTTKDTHNAWKRAED</sequence>
<name>A0A1I7VM82_LOALO</name>
<dbReference type="AlphaFoldDB" id="A0A1I7VM82"/>